<protein>
    <submittedName>
        <fullName evidence="1">Uncharacterized protein</fullName>
    </submittedName>
</protein>
<accession>A0A167GZM8</accession>
<dbReference type="EMBL" id="KV417329">
    <property type="protein sequence ID" value="KZO91075.1"/>
    <property type="molecule type" value="Genomic_DNA"/>
</dbReference>
<gene>
    <name evidence="1" type="ORF">CALVIDRAFT_602494</name>
</gene>
<organism evidence="1 2">
    <name type="scientific">Calocera viscosa (strain TUFC12733)</name>
    <dbReference type="NCBI Taxonomy" id="1330018"/>
    <lineage>
        <taxon>Eukaryota</taxon>
        <taxon>Fungi</taxon>
        <taxon>Dikarya</taxon>
        <taxon>Basidiomycota</taxon>
        <taxon>Agaricomycotina</taxon>
        <taxon>Dacrymycetes</taxon>
        <taxon>Dacrymycetales</taxon>
        <taxon>Dacrymycetaceae</taxon>
        <taxon>Calocera</taxon>
    </lineage>
</organism>
<reference evidence="1 2" key="1">
    <citation type="journal article" date="2016" name="Mol. Biol. Evol.">
        <title>Comparative Genomics of Early-Diverging Mushroom-Forming Fungi Provides Insights into the Origins of Lignocellulose Decay Capabilities.</title>
        <authorList>
            <person name="Nagy L.G."/>
            <person name="Riley R."/>
            <person name="Tritt A."/>
            <person name="Adam C."/>
            <person name="Daum C."/>
            <person name="Floudas D."/>
            <person name="Sun H."/>
            <person name="Yadav J.S."/>
            <person name="Pangilinan J."/>
            <person name="Larsson K.H."/>
            <person name="Matsuura K."/>
            <person name="Barry K."/>
            <person name="Labutti K."/>
            <person name="Kuo R."/>
            <person name="Ohm R.A."/>
            <person name="Bhattacharya S.S."/>
            <person name="Shirouzu T."/>
            <person name="Yoshinaga Y."/>
            <person name="Martin F.M."/>
            <person name="Grigoriev I.V."/>
            <person name="Hibbett D.S."/>
        </authorList>
    </citation>
    <scope>NUCLEOTIDE SEQUENCE [LARGE SCALE GENOMIC DNA]</scope>
    <source>
        <strain evidence="1 2">TUFC12733</strain>
    </source>
</reference>
<name>A0A167GZM8_CALVF</name>
<dbReference type="Proteomes" id="UP000076738">
    <property type="component" value="Unassembled WGS sequence"/>
</dbReference>
<proteinExistence type="predicted"/>
<evidence type="ECO:0000313" key="1">
    <source>
        <dbReference type="EMBL" id="KZO91075.1"/>
    </source>
</evidence>
<keyword evidence="2" id="KW-1185">Reference proteome</keyword>
<sequence length="128" mass="14480">ERRALCLVPTGWQRAQACLRIAYRAIALLWREDFPARRTRIPSPAPTACLHNNVLPRPHPLACPRAQQGPGLYEPRQLLLAGNQGQRRLDHLLRQHRLPRFAQLHLPQAPLARGVGAFPPPPSQAEHR</sequence>
<evidence type="ECO:0000313" key="2">
    <source>
        <dbReference type="Proteomes" id="UP000076738"/>
    </source>
</evidence>
<feature type="non-terminal residue" evidence="1">
    <location>
        <position position="1"/>
    </location>
</feature>
<dbReference type="AlphaFoldDB" id="A0A167GZM8"/>